<evidence type="ECO:0000313" key="2">
    <source>
        <dbReference type="Proteomes" id="UP000008075"/>
    </source>
</evidence>
<dbReference type="HOGENOM" id="CLU_2222219_0_0_6"/>
<dbReference type="AlphaFoldDB" id="D3VEM7"/>
<accession>D3VEM7</accession>
<dbReference type="KEGG" id="xne:XNC1_2079"/>
<dbReference type="Proteomes" id="UP000008075">
    <property type="component" value="Chromosome"/>
</dbReference>
<organism evidence="1 2">
    <name type="scientific">Xenorhabdus nematophila (strain ATCC 19061 / DSM 3370 / CCUG 14189 / LMG 1036 / NCIMB 9965 / AN6)</name>
    <dbReference type="NCBI Taxonomy" id="406817"/>
    <lineage>
        <taxon>Bacteria</taxon>
        <taxon>Pseudomonadati</taxon>
        <taxon>Pseudomonadota</taxon>
        <taxon>Gammaproteobacteria</taxon>
        <taxon>Enterobacterales</taxon>
        <taxon>Morganellaceae</taxon>
        <taxon>Xenorhabdus</taxon>
    </lineage>
</organism>
<sequence length="106" mass="12102">MLNQYQFPVLLWINPPLVISLGDLSDFKVNYYPTFIPAVVIKTRNSVETAYKESTLHSQIVTIQAKRFHSGERCTVVSVITLFMINFSPENIITPKGISQNNRNDE</sequence>
<evidence type="ECO:0000313" key="1">
    <source>
        <dbReference type="EMBL" id="CBJ90139.1"/>
    </source>
</evidence>
<dbReference type="EMBL" id="FN667742">
    <property type="protein sequence ID" value="CBJ90139.1"/>
    <property type="molecule type" value="Genomic_DNA"/>
</dbReference>
<proteinExistence type="predicted"/>
<gene>
    <name evidence="1" type="ordered locus">XNC1_2079</name>
</gene>
<reference evidence="1 2" key="1">
    <citation type="journal article" date="2011" name="PLoS ONE">
        <title>The entomopathogenic bacterial endosymbionts xenorhabdus and photorhabdus: convergent lifestyles from divergent genomes.</title>
        <authorList>
            <person name="Chaston J.M."/>
            <person name="Suen G."/>
            <person name="Tucker S.L."/>
            <person name="Andersen A.W."/>
            <person name="Bhasin A."/>
            <person name="Bode E."/>
            <person name="Bode H.B."/>
            <person name="Brachmann A.O."/>
            <person name="Cowles C.E."/>
            <person name="Cowles K.N."/>
            <person name="Darby C."/>
            <person name="de Leon L."/>
            <person name="Drace K."/>
            <person name="Du Z."/>
            <person name="Givaudan A."/>
            <person name="Herbert Tran E.E."/>
            <person name="Jewell K.A."/>
            <person name="Knack J.J."/>
            <person name="Krasomil-Osterfeld K.C."/>
            <person name="Kukor R."/>
            <person name="Lanois A."/>
            <person name="Latreille P."/>
            <person name="Leimgruber N.K."/>
            <person name="Lipke C.M."/>
            <person name="Liu R."/>
            <person name="Lu X."/>
            <person name="Martens E.C."/>
            <person name="Marri P.R."/>
            <person name="Medigue C."/>
            <person name="Menard M.L."/>
            <person name="Miller N.M."/>
            <person name="Morales-Soto N."/>
            <person name="Norton S."/>
            <person name="Ogier J.C."/>
            <person name="Orchard S.S."/>
            <person name="Park D."/>
            <person name="Park Y."/>
            <person name="Qurollo B.A."/>
            <person name="Sugar D.R."/>
            <person name="Richards G.R."/>
            <person name="Rouy Z."/>
            <person name="Slominski B."/>
            <person name="Slominski K."/>
            <person name="Snyder H."/>
            <person name="Tjaden B.C."/>
            <person name="van der Hoeven R."/>
            <person name="Welch R.D."/>
            <person name="Wheeler C."/>
            <person name="Xiang B."/>
            <person name="Barbazuk B."/>
            <person name="Gaudriault S."/>
            <person name="Goodner B."/>
            <person name="Slater S.C."/>
            <person name="Forst S."/>
            <person name="Goldman B.S."/>
            <person name="Goodrich-Blair H."/>
        </authorList>
    </citation>
    <scope>NUCLEOTIDE SEQUENCE [LARGE SCALE GENOMIC DNA]</scope>
    <source>
        <strain evidence="2">ATCC 19061 / DSM 3370 / CCUG 14189 / LMG 1036 / NCIMB 9965 / AN6</strain>
    </source>
</reference>
<keyword evidence="2" id="KW-1185">Reference proteome</keyword>
<protein>
    <submittedName>
        <fullName evidence="1">Uncharacterized protein</fullName>
    </submittedName>
</protein>
<name>D3VEM7_XENNA</name>